<gene>
    <name evidence="5" type="ORF">Ahy_A01g004883</name>
</gene>
<dbReference type="InterPro" id="IPR032675">
    <property type="entry name" value="LRR_dom_sf"/>
</dbReference>
<evidence type="ECO:0000256" key="3">
    <source>
        <dbReference type="ARBA" id="ARBA00022821"/>
    </source>
</evidence>
<dbReference type="GO" id="GO:0006952">
    <property type="term" value="P:defense response"/>
    <property type="evidence" value="ECO:0007669"/>
    <property type="project" value="UniProtKB-KW"/>
</dbReference>
<proteinExistence type="inferred from homology"/>
<dbReference type="Gene3D" id="3.40.50.300">
    <property type="entry name" value="P-loop containing nucleotide triphosphate hydrolases"/>
    <property type="match status" value="1"/>
</dbReference>
<dbReference type="SMR" id="A0A445EXF6"/>
<feature type="domain" description="RPW8" evidence="4">
    <location>
        <begin position="1"/>
        <end position="149"/>
    </location>
</feature>
<dbReference type="PRINTS" id="PR00364">
    <property type="entry name" value="DISEASERSIST"/>
</dbReference>
<dbReference type="InterPro" id="IPR002182">
    <property type="entry name" value="NB-ARC"/>
</dbReference>
<reference evidence="5 6" key="1">
    <citation type="submission" date="2019-01" db="EMBL/GenBank/DDBJ databases">
        <title>Sequencing of cultivated peanut Arachis hypogaea provides insights into genome evolution and oil improvement.</title>
        <authorList>
            <person name="Chen X."/>
        </authorList>
    </citation>
    <scope>NUCLEOTIDE SEQUENCE [LARGE SCALE GENOMIC DNA]</scope>
    <source>
        <strain evidence="6">cv. Fuhuasheng</strain>
        <tissue evidence="5">Leaves</tissue>
    </source>
</reference>
<dbReference type="SUPFAM" id="SSF52058">
    <property type="entry name" value="L domain-like"/>
    <property type="match status" value="1"/>
</dbReference>
<dbReference type="PANTHER" id="PTHR36766:SF3">
    <property type="entry name" value="RPW8 DOMAIN-CONTAINING PROTEIN"/>
    <property type="match status" value="1"/>
</dbReference>
<evidence type="ECO:0000259" key="4">
    <source>
        <dbReference type="PROSITE" id="PS51153"/>
    </source>
</evidence>
<evidence type="ECO:0000313" key="5">
    <source>
        <dbReference type="EMBL" id="RYR80106.1"/>
    </source>
</evidence>
<dbReference type="Pfam" id="PF05659">
    <property type="entry name" value="RPW8"/>
    <property type="match status" value="1"/>
</dbReference>
<name>A0A445EXF6_ARAHY</name>
<dbReference type="Proteomes" id="UP000289738">
    <property type="component" value="Chromosome A01"/>
</dbReference>
<dbReference type="Gene3D" id="1.10.8.430">
    <property type="entry name" value="Helical domain of apoptotic protease-activating factors"/>
    <property type="match status" value="1"/>
</dbReference>
<keyword evidence="3" id="KW-0611">Plant defense</keyword>
<dbReference type="SUPFAM" id="SSF52540">
    <property type="entry name" value="P-loop containing nucleoside triphosphate hydrolases"/>
    <property type="match status" value="1"/>
</dbReference>
<evidence type="ECO:0000256" key="1">
    <source>
        <dbReference type="ARBA" id="ARBA00008894"/>
    </source>
</evidence>
<dbReference type="Gene3D" id="1.10.10.10">
    <property type="entry name" value="Winged helix-like DNA-binding domain superfamily/Winged helix DNA-binding domain"/>
    <property type="match status" value="1"/>
</dbReference>
<evidence type="ECO:0000256" key="2">
    <source>
        <dbReference type="ARBA" id="ARBA00022737"/>
    </source>
</evidence>
<keyword evidence="2" id="KW-0677">Repeat</keyword>
<organism evidence="5 6">
    <name type="scientific">Arachis hypogaea</name>
    <name type="common">Peanut</name>
    <dbReference type="NCBI Taxonomy" id="3818"/>
    <lineage>
        <taxon>Eukaryota</taxon>
        <taxon>Viridiplantae</taxon>
        <taxon>Streptophyta</taxon>
        <taxon>Embryophyta</taxon>
        <taxon>Tracheophyta</taxon>
        <taxon>Spermatophyta</taxon>
        <taxon>Magnoliopsida</taxon>
        <taxon>eudicotyledons</taxon>
        <taxon>Gunneridae</taxon>
        <taxon>Pentapetalae</taxon>
        <taxon>rosids</taxon>
        <taxon>fabids</taxon>
        <taxon>Fabales</taxon>
        <taxon>Fabaceae</taxon>
        <taxon>Papilionoideae</taxon>
        <taxon>50 kb inversion clade</taxon>
        <taxon>dalbergioids sensu lato</taxon>
        <taxon>Dalbergieae</taxon>
        <taxon>Pterocarpus clade</taxon>
        <taxon>Arachis</taxon>
    </lineage>
</organism>
<dbReference type="AlphaFoldDB" id="A0A445EXF6"/>
<dbReference type="Gramene" id="arahy.Tifrunner.gnm2.ann2.Ah01g003400.1">
    <property type="protein sequence ID" value="arahy.Tifrunner.gnm2.ann2.Ah01g003400.1-CDS"/>
    <property type="gene ID" value="arahy.Tifrunner.gnm2.ann2.Ah01g003400"/>
</dbReference>
<evidence type="ECO:0000313" key="6">
    <source>
        <dbReference type="Proteomes" id="UP000289738"/>
    </source>
</evidence>
<dbReference type="Gene3D" id="3.80.10.10">
    <property type="entry name" value="Ribonuclease Inhibitor"/>
    <property type="match status" value="1"/>
</dbReference>
<dbReference type="PANTHER" id="PTHR36766">
    <property type="entry name" value="PLANT BROAD-SPECTRUM MILDEW RESISTANCE PROTEIN RPW8"/>
    <property type="match status" value="1"/>
</dbReference>
<comment type="similarity">
    <text evidence="1">Belongs to the disease resistance NB-LRR family.</text>
</comment>
<dbReference type="InterPro" id="IPR008808">
    <property type="entry name" value="Powdery_mildew-R_dom"/>
</dbReference>
<protein>
    <recommendedName>
        <fullName evidence="4">RPW8 domain-containing protein</fullName>
    </recommendedName>
</protein>
<sequence length="819" mass="92663">MSVVIDALVGGAIEALLDTVIEIKEKNDKFKPSLEKLETTLKSLKPFIKQIEGIDAKLDRPKSETERLIKRMESGKILVLKCSKLQWWDCCGKANRQEELEELYDSICEFFKLELQAINTRDVKEALVGVRDIQGGVREIQVEIGKLSKMVPRNERVELRGVCSPPKPPAFIVGFDVPLKQLKLKLMDDRIGDHPVVLTVTGAGGSGKSTLAKMLCWDDEVKDKFNDNIFFVTFGKKPKLSTIVQKLFQHTGYETLEFQSDEEMLNQIENLLNQLVRKNPILLVLDDVWPGSESLVDKFEFHIQDYKILVTSRVVIGRFGNPIVLKPLGDADAIKLFQHSASLNHSSSDVPDDVVKEIVRGCSGSPMALRVNGRSLSQQQRVVWQERAKELSRGGSVLHSSSDVLDSLQKCFDLLDPMGIECFQDLGLFPEDQRIPAAALVDMWTELYGDDDTSALANIYKLVNWNLADIVVTRKVESETVDYSYHYVMQHDLLRELAILQTSQKPEAERNKLILDISGNDLPKWWTTEKEYHIKARVLSISTDEVFATEWCNLEPSEVEALVLNIRAAKFTLPMFMKKMRKLKVLIVSNYDFFQMELNNSELLGYLSELKRIRFEKVSVPFLGKAGIQLKNLQKISLFMCNVNEAFENCTTEVSEMLPSLLEINIDYCNMVALPNGISNIVSLKKLSITKCHKLSQLPEGIKNLVNLESLRVSSCASLAELPESITRLRNLKLLDISECISISNLPEKVGELCSLRKLNVRGCSNLSELPSSIMDLGNLRDVICDEETKELWEDLKTTLNGLKIEVVQADINLHWLHH</sequence>
<dbReference type="STRING" id="3818.A0A445EXF6"/>
<dbReference type="OrthoDB" id="2016095at2759"/>
<dbReference type="InterPro" id="IPR042197">
    <property type="entry name" value="Apaf_helical"/>
</dbReference>
<dbReference type="Pfam" id="PF00931">
    <property type="entry name" value="NB-ARC"/>
    <property type="match status" value="1"/>
</dbReference>
<dbReference type="GO" id="GO:0043531">
    <property type="term" value="F:ADP binding"/>
    <property type="evidence" value="ECO:0007669"/>
    <property type="project" value="InterPro"/>
</dbReference>
<dbReference type="PROSITE" id="PS51153">
    <property type="entry name" value="RPW8"/>
    <property type="match status" value="1"/>
</dbReference>
<comment type="caution">
    <text evidence="5">The sequence shown here is derived from an EMBL/GenBank/DDBJ whole genome shotgun (WGS) entry which is preliminary data.</text>
</comment>
<accession>A0A445EXF6</accession>
<dbReference type="EMBL" id="SDMP01000001">
    <property type="protein sequence ID" value="RYR80106.1"/>
    <property type="molecule type" value="Genomic_DNA"/>
</dbReference>
<keyword evidence="6" id="KW-1185">Reference proteome</keyword>
<dbReference type="InterPro" id="IPR036388">
    <property type="entry name" value="WH-like_DNA-bd_sf"/>
</dbReference>
<dbReference type="InterPro" id="IPR027417">
    <property type="entry name" value="P-loop_NTPase"/>
</dbReference>